<evidence type="ECO:0000259" key="4">
    <source>
        <dbReference type="PROSITE" id="PS51165"/>
    </source>
</evidence>
<dbReference type="Pfam" id="PF00266">
    <property type="entry name" value="Aminotran_5"/>
    <property type="match status" value="1"/>
</dbReference>
<gene>
    <name evidence="5" type="ORF">Fadolivirus_1_767</name>
</gene>
<evidence type="ECO:0000256" key="3">
    <source>
        <dbReference type="ARBA" id="ARBA00022840"/>
    </source>
</evidence>
<evidence type="ECO:0000256" key="1">
    <source>
        <dbReference type="ARBA" id="ARBA00021783"/>
    </source>
</evidence>
<evidence type="ECO:0000256" key="2">
    <source>
        <dbReference type="ARBA" id="ARBA00022741"/>
    </source>
</evidence>
<dbReference type="PANTHER" id="PTHR43209">
    <property type="entry name" value="TRNA SULFURTRANSFERASE"/>
    <property type="match status" value="1"/>
</dbReference>
<dbReference type="InterPro" id="IPR000192">
    <property type="entry name" value="Aminotrans_V_dom"/>
</dbReference>
<dbReference type="GO" id="GO:0003723">
    <property type="term" value="F:RNA binding"/>
    <property type="evidence" value="ECO:0007669"/>
    <property type="project" value="InterPro"/>
</dbReference>
<dbReference type="InterPro" id="IPR020536">
    <property type="entry name" value="ThiI_AANH"/>
</dbReference>
<proteinExistence type="predicted"/>
<dbReference type="SUPFAM" id="SSF143437">
    <property type="entry name" value="THUMP domain-like"/>
    <property type="match status" value="1"/>
</dbReference>
<dbReference type="SUPFAM" id="SSF52402">
    <property type="entry name" value="Adenine nucleotide alpha hydrolases-like"/>
    <property type="match status" value="1"/>
</dbReference>
<evidence type="ECO:0000313" key="6">
    <source>
        <dbReference type="Proteomes" id="UP001162001"/>
    </source>
</evidence>
<dbReference type="Gene3D" id="3.40.50.620">
    <property type="entry name" value="HUPs"/>
    <property type="match status" value="1"/>
</dbReference>
<dbReference type="InterPro" id="IPR014729">
    <property type="entry name" value="Rossmann-like_a/b/a_fold"/>
</dbReference>
<evidence type="ECO:0000313" key="5">
    <source>
        <dbReference type="EMBL" id="QKF94225.1"/>
    </source>
</evidence>
<feature type="domain" description="THUMP" evidence="4">
    <location>
        <begin position="471"/>
        <end position="584"/>
    </location>
</feature>
<organism evidence="5 6">
    <name type="scientific">Fadolivirus FV1/VV64</name>
    <dbReference type="NCBI Taxonomy" id="3070911"/>
    <lineage>
        <taxon>Viruses</taxon>
        <taxon>Varidnaviria</taxon>
        <taxon>Bamfordvirae</taxon>
        <taxon>Nucleocytoviricota</taxon>
        <taxon>Megaviricetes</taxon>
        <taxon>Imitervirales</taxon>
        <taxon>Mimiviridae</taxon>
        <taxon>Klosneuvirinae</taxon>
        <taxon>Fadolivirus</taxon>
        <taxon>Fadolivirus algeromassiliense</taxon>
    </lineage>
</organism>
<dbReference type="GO" id="GO:0004810">
    <property type="term" value="F:CCA tRNA nucleotidyltransferase activity"/>
    <property type="evidence" value="ECO:0007669"/>
    <property type="project" value="InterPro"/>
</dbReference>
<dbReference type="InterPro" id="IPR054173">
    <property type="entry name" value="ThiI_fer"/>
</dbReference>
<dbReference type="PROSITE" id="PS51165">
    <property type="entry name" value="THUMP"/>
    <property type="match status" value="1"/>
</dbReference>
<protein>
    <recommendedName>
        <fullName evidence="1">NifS-like protein</fullName>
    </recommendedName>
</protein>
<dbReference type="InterPro" id="IPR050102">
    <property type="entry name" value="tRNA_sulfurtransferase_ThiI"/>
</dbReference>
<reference evidence="5 6" key="1">
    <citation type="submission" date="2020-04" db="EMBL/GenBank/DDBJ databases">
        <title>Advantages and limits of metagenomic assembly and binning of a giant virus.</title>
        <authorList>
            <person name="Schulz F."/>
            <person name="Andreani J."/>
            <person name="Francis R."/>
            <person name="Boudjemaa H."/>
            <person name="Bou Khalil J.Y."/>
            <person name="Lee J."/>
            <person name="La Scola B."/>
            <person name="Woyke T."/>
        </authorList>
    </citation>
    <scope>NUCLEOTIDE SEQUENCE [LARGE SCALE GENOMIC DNA]</scope>
    <source>
        <strain evidence="5 6">FV1/VV64</strain>
    </source>
</reference>
<dbReference type="GO" id="GO:0052837">
    <property type="term" value="P:thiazole biosynthetic process"/>
    <property type="evidence" value="ECO:0007669"/>
    <property type="project" value="TreeGrafter"/>
</dbReference>
<dbReference type="InterPro" id="IPR015424">
    <property type="entry name" value="PyrdxlP-dep_Trfase"/>
</dbReference>
<dbReference type="Gene3D" id="3.90.1150.10">
    <property type="entry name" value="Aspartate Aminotransferase, domain 1"/>
    <property type="match status" value="1"/>
</dbReference>
<dbReference type="InterPro" id="IPR015421">
    <property type="entry name" value="PyrdxlP-dep_Trfase_major"/>
</dbReference>
<dbReference type="Proteomes" id="UP001162001">
    <property type="component" value="Segment"/>
</dbReference>
<dbReference type="InterPro" id="IPR004114">
    <property type="entry name" value="THUMP_dom"/>
</dbReference>
<dbReference type="Pfam" id="PF02568">
    <property type="entry name" value="ThiI"/>
    <property type="match status" value="1"/>
</dbReference>
<accession>A0A7D3QUL2</accession>
<name>A0A7D3QUL2_9VIRU</name>
<dbReference type="GO" id="GO:0002937">
    <property type="term" value="P:tRNA 4-thiouridine biosynthesis"/>
    <property type="evidence" value="ECO:0007669"/>
    <property type="project" value="TreeGrafter"/>
</dbReference>
<dbReference type="Pfam" id="PF02926">
    <property type="entry name" value="THUMP"/>
    <property type="match status" value="1"/>
</dbReference>
<sequence length="918" mass="104906">MSNFDQVANPDLIIVSDIIINNYNPNSNHKLGKNAKSIILDTKNNILSKFPQYKYCYFVPGGGTLANKRSIFGSIQYKPKRIDKEIFLDKIIISSIEHKSINEVILNELVNRGYTVIKIPVTKDGVVDLNILHDTIEKYKDTIALVSIMNVNNETGIIQPINKIYNIIKNTNKNILFHSDICQGIGLLYRQLSEYPDIVSFSTYKLGGPHLGVVLSNYQIEEEYTGTEDTYSIQLFGHVFEKYFKKSEDDDNVTKISMIKNKIKQSMIDISNKLGIDIIDISQNQSVNFIQSFLLPQSYETKTIQGLLSEKNIYIGTGSACSSQSNKGSHVIESMGYTSQTYSLLRFSYNETITENDIYNMSVQLYNILLNLKKIVKDMQEISDNVNKIIIFKEHNNDKKEYNRLNLPLDIQILPIKYDYVKLSVGELYLKGNNKQYYFDKLKDNIMKSLHIIKKNMMIKENIIIINNINKNSVSEFMEVFGIAKISLCDVIKRSDNDLMNLTALTCSMISNYLAERSLCTFRLTIDYNRINKFNNLSNNQLAVELGQYIRERFGDKVLVNLKNYDMNIIINIYNDIIIITSESQTYKGPGGLPTGTSGSGICIINNGNLKRSLVSAHMSGTRGSDITFISLDSCDNFNTLIDEYDYVIIESNIYNDDTLYYNLNTLEKIYSKPFITNTNVLSDDEIDKYINKFHLKFKFNGMVSSVQIFDLMKMKKIKTKNVLMLLSGGIDSPVASHLLIRSNYNIDYIHFTTDIDKLDNIIQIRKVLGNNGKLFVVQFKELQNEIVKTCDESYRTIMYKVFMILIANKMAKNKYDAIATGNSLGQVASQTIENIRSTNLISELPIICPLFGYNKDDTIEISRKIGTYIPSTCDGTNDCCIMYMPKHPIIRSNYNIILKNISKIDSKFVDEINIIEY</sequence>
<keyword evidence="3" id="KW-0067">ATP-binding</keyword>
<dbReference type="PANTHER" id="PTHR43209:SF1">
    <property type="entry name" value="TRNA SULFURTRANSFERASE"/>
    <property type="match status" value="1"/>
</dbReference>
<keyword evidence="2" id="KW-0547">Nucleotide-binding</keyword>
<dbReference type="Gene3D" id="3.40.640.10">
    <property type="entry name" value="Type I PLP-dependent aspartate aminotransferase-like (Major domain)"/>
    <property type="match status" value="1"/>
</dbReference>
<dbReference type="Gene3D" id="1.10.260.50">
    <property type="match status" value="1"/>
</dbReference>
<dbReference type="GO" id="GO:0005524">
    <property type="term" value="F:ATP binding"/>
    <property type="evidence" value="ECO:0007669"/>
    <property type="project" value="UniProtKB-KW"/>
</dbReference>
<keyword evidence="6" id="KW-1185">Reference proteome</keyword>
<dbReference type="Pfam" id="PF22025">
    <property type="entry name" value="ThiI_fer"/>
    <property type="match status" value="1"/>
</dbReference>
<dbReference type="SUPFAM" id="SSF53383">
    <property type="entry name" value="PLP-dependent transferases"/>
    <property type="match status" value="1"/>
</dbReference>
<dbReference type="InterPro" id="IPR015422">
    <property type="entry name" value="PyrdxlP-dep_Trfase_small"/>
</dbReference>
<dbReference type="Gene3D" id="3.30.2130.30">
    <property type="match status" value="1"/>
</dbReference>
<dbReference type="EMBL" id="MT418680">
    <property type="protein sequence ID" value="QKF94225.1"/>
    <property type="molecule type" value="Genomic_DNA"/>
</dbReference>